<evidence type="ECO:0000256" key="9">
    <source>
        <dbReference type="SAM" id="Phobius"/>
    </source>
</evidence>
<evidence type="ECO:0000256" key="2">
    <source>
        <dbReference type="ARBA" id="ARBA00004370"/>
    </source>
</evidence>
<evidence type="ECO:0000313" key="11">
    <source>
        <dbReference type="Proteomes" id="UP000289738"/>
    </source>
</evidence>
<dbReference type="EMBL" id="SDMP01000015">
    <property type="protein sequence ID" value="RYR10772.1"/>
    <property type="molecule type" value="Genomic_DNA"/>
</dbReference>
<feature type="coiled-coil region" evidence="8">
    <location>
        <begin position="6"/>
        <end position="44"/>
    </location>
</feature>
<evidence type="ECO:0000256" key="7">
    <source>
        <dbReference type="ARBA" id="ARBA00023136"/>
    </source>
</evidence>
<dbReference type="Proteomes" id="UP000289738">
    <property type="component" value="Chromosome B05"/>
</dbReference>
<evidence type="ECO:0000256" key="8">
    <source>
        <dbReference type="SAM" id="Coils"/>
    </source>
</evidence>
<dbReference type="InterPro" id="IPR024461">
    <property type="entry name" value="CCDC90-like"/>
</dbReference>
<dbReference type="PANTHER" id="PTHR14360:SF1">
    <property type="entry name" value="PROTEIN FMP32, MITOCHONDRIAL"/>
    <property type="match status" value="1"/>
</dbReference>
<evidence type="ECO:0000256" key="6">
    <source>
        <dbReference type="ARBA" id="ARBA00023128"/>
    </source>
</evidence>
<evidence type="ECO:0000313" key="10">
    <source>
        <dbReference type="EMBL" id="RYR10772.1"/>
    </source>
</evidence>
<evidence type="ECO:0000256" key="1">
    <source>
        <dbReference type="ARBA" id="ARBA00004173"/>
    </source>
</evidence>
<keyword evidence="4 9" id="KW-1133">Transmembrane helix</keyword>
<keyword evidence="3 9" id="KW-0812">Transmembrane</keyword>
<name>A0A444Z9C2_ARAHY</name>
<proteinExistence type="predicted"/>
<keyword evidence="7 9" id="KW-0472">Membrane</keyword>
<comment type="caution">
    <text evidence="10">The sequence shown here is derived from an EMBL/GenBank/DDBJ whole genome shotgun (WGS) entry which is preliminary data.</text>
</comment>
<dbReference type="GO" id="GO:0005739">
    <property type="term" value="C:mitochondrion"/>
    <property type="evidence" value="ECO:0007669"/>
    <property type="project" value="UniProtKB-SubCell"/>
</dbReference>
<keyword evidence="11" id="KW-1185">Reference proteome</keyword>
<organism evidence="10 11">
    <name type="scientific">Arachis hypogaea</name>
    <name type="common">Peanut</name>
    <dbReference type="NCBI Taxonomy" id="3818"/>
    <lineage>
        <taxon>Eukaryota</taxon>
        <taxon>Viridiplantae</taxon>
        <taxon>Streptophyta</taxon>
        <taxon>Embryophyta</taxon>
        <taxon>Tracheophyta</taxon>
        <taxon>Spermatophyta</taxon>
        <taxon>Magnoliopsida</taxon>
        <taxon>eudicotyledons</taxon>
        <taxon>Gunneridae</taxon>
        <taxon>Pentapetalae</taxon>
        <taxon>rosids</taxon>
        <taxon>fabids</taxon>
        <taxon>Fabales</taxon>
        <taxon>Fabaceae</taxon>
        <taxon>Papilionoideae</taxon>
        <taxon>50 kb inversion clade</taxon>
        <taxon>dalbergioids sensu lato</taxon>
        <taxon>Dalbergieae</taxon>
        <taxon>Pterocarpus clade</taxon>
        <taxon>Arachis</taxon>
    </lineage>
</organism>
<feature type="transmembrane region" description="Helical" evidence="9">
    <location>
        <begin position="45"/>
        <end position="67"/>
    </location>
</feature>
<comment type="subcellular location">
    <subcellularLocation>
        <location evidence="2">Membrane</location>
    </subcellularLocation>
    <subcellularLocation>
        <location evidence="1">Mitochondrion</location>
    </subcellularLocation>
</comment>
<dbReference type="PANTHER" id="PTHR14360">
    <property type="entry name" value="PROTEIN FMP32, MITOCHONDRIAL"/>
    <property type="match status" value="1"/>
</dbReference>
<evidence type="ECO:0000256" key="3">
    <source>
        <dbReference type="ARBA" id="ARBA00022692"/>
    </source>
</evidence>
<reference evidence="10 11" key="1">
    <citation type="submission" date="2019-01" db="EMBL/GenBank/DDBJ databases">
        <title>Sequencing of cultivated peanut Arachis hypogaea provides insights into genome evolution and oil improvement.</title>
        <authorList>
            <person name="Chen X."/>
        </authorList>
    </citation>
    <scope>NUCLEOTIDE SEQUENCE [LARGE SCALE GENOMIC DNA]</scope>
    <source>
        <strain evidence="11">cv. Fuhuasheng</strain>
        <tissue evidence="10">Leaves</tissue>
    </source>
</reference>
<accession>A0A444Z9C2</accession>
<sequence length="68" mass="7616">MVLCKCRRIREELSNQNAETNNLANKLDREVHALKAQLEAAKYDVIKYCIGTLVSISAVGLAVLRILM</sequence>
<protein>
    <submittedName>
        <fullName evidence="10">Uncharacterized protein</fullName>
    </submittedName>
</protein>
<dbReference type="AlphaFoldDB" id="A0A444Z9C2"/>
<dbReference type="Pfam" id="PF07798">
    <property type="entry name" value="CCDC90-like"/>
    <property type="match status" value="1"/>
</dbReference>
<keyword evidence="6" id="KW-0496">Mitochondrion</keyword>
<dbReference type="GO" id="GO:0016020">
    <property type="term" value="C:membrane"/>
    <property type="evidence" value="ECO:0007669"/>
    <property type="project" value="UniProtKB-SubCell"/>
</dbReference>
<evidence type="ECO:0000256" key="5">
    <source>
        <dbReference type="ARBA" id="ARBA00023054"/>
    </source>
</evidence>
<keyword evidence="5 8" id="KW-0175">Coiled coil</keyword>
<evidence type="ECO:0000256" key="4">
    <source>
        <dbReference type="ARBA" id="ARBA00022989"/>
    </source>
</evidence>
<gene>
    <name evidence="10" type="ORF">Ahy_B05g079249</name>
</gene>